<dbReference type="Gene3D" id="3.40.190.10">
    <property type="entry name" value="Periplasmic binding protein-like II"/>
    <property type="match status" value="2"/>
</dbReference>
<feature type="region of interest" description="Disordered" evidence="1">
    <location>
        <begin position="27"/>
        <end position="63"/>
    </location>
</feature>
<feature type="signal peptide" evidence="2">
    <location>
        <begin position="1"/>
        <end position="20"/>
    </location>
</feature>
<dbReference type="PROSITE" id="PS51257">
    <property type="entry name" value="PROKAR_LIPOPROTEIN"/>
    <property type="match status" value="1"/>
</dbReference>
<dbReference type="AlphaFoldDB" id="A0A916ZEG7"/>
<dbReference type="EMBL" id="BMHP01000004">
    <property type="protein sequence ID" value="GGD89773.1"/>
    <property type="molecule type" value="Genomic_DNA"/>
</dbReference>
<protein>
    <submittedName>
        <fullName evidence="3">ABC transporter substrate-binding protein</fullName>
    </submittedName>
</protein>
<accession>A0A916ZEG7</accession>
<keyword evidence="4" id="KW-1185">Reference proteome</keyword>
<feature type="compositionally biased region" description="Low complexity" evidence="1">
    <location>
        <begin position="29"/>
        <end position="48"/>
    </location>
</feature>
<reference evidence="3" key="1">
    <citation type="journal article" date="2014" name="Int. J. Syst. Evol. Microbiol.">
        <title>Complete genome sequence of Corynebacterium casei LMG S-19264T (=DSM 44701T), isolated from a smear-ripened cheese.</title>
        <authorList>
            <consortium name="US DOE Joint Genome Institute (JGI-PGF)"/>
            <person name="Walter F."/>
            <person name="Albersmeier A."/>
            <person name="Kalinowski J."/>
            <person name="Ruckert C."/>
        </authorList>
    </citation>
    <scope>NUCLEOTIDE SEQUENCE</scope>
    <source>
        <strain evidence="3">CGMCC 1.15178</strain>
    </source>
</reference>
<dbReference type="SUPFAM" id="SSF53850">
    <property type="entry name" value="Periplasmic binding protein-like II"/>
    <property type="match status" value="1"/>
</dbReference>
<dbReference type="RefSeq" id="WP_188997138.1">
    <property type="nucleotide sequence ID" value="NZ_BMHP01000004.1"/>
</dbReference>
<evidence type="ECO:0000256" key="2">
    <source>
        <dbReference type="SAM" id="SignalP"/>
    </source>
</evidence>
<keyword evidence="2" id="KW-0732">Signal</keyword>
<evidence type="ECO:0000256" key="1">
    <source>
        <dbReference type="SAM" id="MobiDB-lite"/>
    </source>
</evidence>
<feature type="chain" id="PRO_5039368208" evidence="2">
    <location>
        <begin position="21"/>
        <end position="559"/>
    </location>
</feature>
<comment type="caution">
    <text evidence="3">The sequence shown here is derived from an EMBL/GenBank/DDBJ whole genome shotgun (WGS) entry which is preliminary data.</text>
</comment>
<sequence>MRQKKTLVLAMFLIVSLMLAACTQSNNNTEASGSGEASGTSETVGSSSQPIDENVTWDSPNLSWKKDTTPTSMTAYMDYTWWPMDSWGNDEVSQEITKRTGMTLDITKASDENQLQVMIASNELPCLVYTANPAFEKYFEDPKVSFAYDELIEKYAPEFMQLLDPEQVFLNTSEDGHFYRIRSHYTSEAEFNDPKNVPGPGMATLHFRQDIYNELGNPPMKTLDDIINVFKMVKEKYPDMIPYLPNWIPFMEYMGFQSTPKSIGDKVTIGLAEPGAVAYYEYMNELYRNGLIPKEYMSYKYEQFLEVVRSGKVFAASYNASFSDEQNKFFDTNNIKGKWTPLNTPPTVNGEMKMKRIVPSGGWSNLYITKSCPDPARAIKYFEFLKSPEGDSLAQWGIEGVHYTLTEDGLLKRPESFQQKTIQQAGVGPNYGLWNFGASGYREGIVNASIANSDPKYATSVTFLKAMKPYISQDMFINFTNPKSGSDEGVIQTKINQIILRYEPKMITAKTKEQVDEVYNEMLEDMKKTGLPKLEEYMTAEYNKAKQKYSEFVQKTTNS</sequence>
<evidence type="ECO:0000313" key="3">
    <source>
        <dbReference type="EMBL" id="GGD89773.1"/>
    </source>
</evidence>
<dbReference type="PANTHER" id="PTHR43649">
    <property type="entry name" value="ARABINOSE-BINDING PROTEIN-RELATED"/>
    <property type="match status" value="1"/>
</dbReference>
<proteinExistence type="predicted"/>
<gene>
    <name evidence="3" type="ORF">GCM10010911_55540</name>
</gene>
<dbReference type="PANTHER" id="PTHR43649:SF12">
    <property type="entry name" value="DIACETYLCHITOBIOSE BINDING PROTEIN DASA"/>
    <property type="match status" value="1"/>
</dbReference>
<name>A0A916ZEG7_9BACL</name>
<evidence type="ECO:0000313" key="4">
    <source>
        <dbReference type="Proteomes" id="UP000612456"/>
    </source>
</evidence>
<reference evidence="3" key="2">
    <citation type="submission" date="2020-09" db="EMBL/GenBank/DDBJ databases">
        <authorList>
            <person name="Sun Q."/>
            <person name="Zhou Y."/>
        </authorList>
    </citation>
    <scope>NUCLEOTIDE SEQUENCE</scope>
    <source>
        <strain evidence="3">CGMCC 1.15178</strain>
    </source>
</reference>
<organism evidence="3 4">
    <name type="scientific">Paenibacillus nasutitermitis</name>
    <dbReference type="NCBI Taxonomy" id="1652958"/>
    <lineage>
        <taxon>Bacteria</taxon>
        <taxon>Bacillati</taxon>
        <taxon>Bacillota</taxon>
        <taxon>Bacilli</taxon>
        <taxon>Bacillales</taxon>
        <taxon>Paenibacillaceae</taxon>
        <taxon>Paenibacillus</taxon>
    </lineage>
</organism>
<dbReference type="InterPro" id="IPR050490">
    <property type="entry name" value="Bact_solute-bd_prot1"/>
</dbReference>
<dbReference type="Proteomes" id="UP000612456">
    <property type="component" value="Unassembled WGS sequence"/>
</dbReference>